<keyword evidence="6" id="KW-0324">Glycolysis</keyword>
<reference evidence="8" key="2">
    <citation type="journal article" date="2021" name="PeerJ">
        <title>Extensive microbial diversity within the chicken gut microbiome revealed by metagenomics and culture.</title>
        <authorList>
            <person name="Gilroy R."/>
            <person name="Ravi A."/>
            <person name="Getino M."/>
            <person name="Pursley I."/>
            <person name="Horton D.L."/>
            <person name="Alikhan N.F."/>
            <person name="Baker D."/>
            <person name="Gharbi K."/>
            <person name="Hall N."/>
            <person name="Watson M."/>
            <person name="Adriaenssens E.M."/>
            <person name="Foster-Nyarko E."/>
            <person name="Jarju S."/>
            <person name="Secka A."/>
            <person name="Antonio M."/>
            <person name="Oren A."/>
            <person name="Chaudhuri R.R."/>
            <person name="La Ragione R."/>
            <person name="Hildebrand F."/>
            <person name="Pallen M.J."/>
        </authorList>
    </citation>
    <scope>NUCLEOTIDE SEQUENCE</scope>
    <source>
        <strain evidence="8">CHK183-6373</strain>
    </source>
</reference>
<evidence type="ECO:0000256" key="5">
    <source>
        <dbReference type="ARBA" id="ARBA00022842"/>
    </source>
</evidence>
<dbReference type="Pfam" id="PF00365">
    <property type="entry name" value="PFK"/>
    <property type="match status" value="1"/>
</dbReference>
<dbReference type="GO" id="GO:0003872">
    <property type="term" value="F:6-phosphofructokinase activity"/>
    <property type="evidence" value="ECO:0007669"/>
    <property type="project" value="UniProtKB-UniRule"/>
</dbReference>
<feature type="binding site" evidence="6">
    <location>
        <begin position="143"/>
        <end position="145"/>
    </location>
    <ligand>
        <name>substrate</name>
    </ligand>
</feature>
<comment type="similarity">
    <text evidence="6">Belongs to the phosphofructokinase type A (PFKA) family. PPi-dependent PFK group II subfamily. Clade 'B2' sub-subfamily.</text>
</comment>
<feature type="binding site" evidence="6">
    <location>
        <begin position="189"/>
        <end position="191"/>
    </location>
    <ligand>
        <name>substrate</name>
    </ligand>
</feature>
<name>A0A9D1P5N7_9FIRM</name>
<feature type="domain" description="Phosphofructokinase" evidence="7">
    <location>
        <begin position="9"/>
        <end position="290"/>
    </location>
</feature>
<feature type="binding site" evidence="6">
    <location>
        <position position="115"/>
    </location>
    <ligand>
        <name>Mg(2+)</name>
        <dbReference type="ChEBI" id="CHEBI:18420"/>
        <note>catalytic</note>
    </ligand>
</feature>
<reference evidence="8" key="1">
    <citation type="submission" date="2020-10" db="EMBL/GenBank/DDBJ databases">
        <authorList>
            <person name="Gilroy R."/>
        </authorList>
    </citation>
    <scope>NUCLEOTIDE SEQUENCE</scope>
    <source>
        <strain evidence="8">CHK183-6373</strain>
    </source>
</reference>
<dbReference type="Proteomes" id="UP000886884">
    <property type="component" value="Unassembled WGS sequence"/>
</dbReference>
<comment type="caution">
    <text evidence="8">The sequence shown here is derived from an EMBL/GenBank/DDBJ whole genome shotgun (WGS) entry which is preliminary data.</text>
</comment>
<dbReference type="InterPro" id="IPR022953">
    <property type="entry name" value="ATP_PFK"/>
</dbReference>
<dbReference type="GO" id="GO:0006002">
    <property type="term" value="P:fructose 6-phosphate metabolic process"/>
    <property type="evidence" value="ECO:0007669"/>
    <property type="project" value="InterPro"/>
</dbReference>
<feature type="binding site" evidence="6">
    <location>
        <position position="245"/>
    </location>
    <ligand>
        <name>substrate</name>
    </ligand>
</feature>
<evidence type="ECO:0000256" key="1">
    <source>
        <dbReference type="ARBA" id="ARBA00001946"/>
    </source>
</evidence>
<keyword evidence="5 6" id="KW-0460">Magnesium</keyword>
<comment type="function">
    <text evidence="6">Catalyzes the phosphorylation of D-fructose 6-phosphate, the first committing step of glycolysis. Uses inorganic phosphate (PPi) as phosphoryl donor instead of ATP like common ATP-dependent phosphofructokinases (ATP-PFKs), which renders the reaction reversible, and can thus function both in glycolysis and gluconeogenesis. Consistently, PPi-PFK can replace the enzymes of both the forward (ATP-PFK) and reverse (fructose-bisphosphatase (FBPase)) reactions.</text>
</comment>
<comment type="activity regulation">
    <text evidence="6">Non-allosteric.</text>
</comment>
<dbReference type="NCBIfam" id="NF010675">
    <property type="entry name" value="PRK14072.1"/>
    <property type="match status" value="1"/>
</dbReference>
<comment type="subcellular location">
    <subcellularLocation>
        <location evidence="6">Cytoplasm</location>
    </subcellularLocation>
</comment>
<evidence type="ECO:0000256" key="2">
    <source>
        <dbReference type="ARBA" id="ARBA00022679"/>
    </source>
</evidence>
<comment type="cofactor">
    <cofactor evidence="1 6">
        <name>Mg(2+)</name>
        <dbReference type="ChEBI" id="CHEBI:18420"/>
    </cofactor>
</comment>
<dbReference type="HAMAP" id="MF_01978">
    <property type="entry name" value="Phosphofructokinase_II_B2"/>
    <property type="match status" value="1"/>
</dbReference>
<comment type="caution">
    <text evidence="6">Lacks conserved residue(s) required for the propagation of feature annotation.</text>
</comment>
<evidence type="ECO:0000256" key="3">
    <source>
        <dbReference type="ARBA" id="ARBA00022723"/>
    </source>
</evidence>
<comment type="pathway">
    <text evidence="6">Carbohydrate degradation; glycolysis; D-glyceraldehyde 3-phosphate and glycerone phosphate from D-glucose: step 3/4.</text>
</comment>
<dbReference type="InterPro" id="IPR035966">
    <property type="entry name" value="PKF_sf"/>
</dbReference>
<feature type="active site" description="Proton acceptor" evidence="6">
    <location>
        <position position="145"/>
    </location>
</feature>
<dbReference type="Gene3D" id="3.40.50.460">
    <property type="entry name" value="Phosphofructokinase domain"/>
    <property type="match status" value="1"/>
</dbReference>
<evidence type="ECO:0000313" key="8">
    <source>
        <dbReference type="EMBL" id="HIV27046.1"/>
    </source>
</evidence>
<evidence type="ECO:0000256" key="4">
    <source>
        <dbReference type="ARBA" id="ARBA00022777"/>
    </source>
</evidence>
<protein>
    <recommendedName>
        <fullName evidence="6">Pyrophosphate--fructose 6-phosphate 1-phosphotransferase</fullName>
        <ecNumber evidence="6">2.7.1.90</ecNumber>
    </recommendedName>
    <alternativeName>
        <fullName evidence="6">6-phosphofructokinase, pyrophosphate dependent</fullName>
    </alternativeName>
    <alternativeName>
        <fullName evidence="6">PPi-dependent phosphofructokinase</fullName>
        <shortName evidence="6">PPi-PFK</shortName>
    </alternativeName>
    <alternativeName>
        <fullName evidence="6">Pyrophosphate-dependent 6-phosphofructose-1-kinase</fullName>
    </alternativeName>
</protein>
<dbReference type="InterPro" id="IPR000023">
    <property type="entry name" value="Phosphofructokinase_dom"/>
</dbReference>
<dbReference type="AlphaFoldDB" id="A0A9D1P5N7"/>
<dbReference type="GO" id="GO:0046872">
    <property type="term" value="F:metal ion binding"/>
    <property type="evidence" value="ECO:0007669"/>
    <property type="project" value="UniProtKB-KW"/>
</dbReference>
<dbReference type="EC" id="2.7.1.90" evidence="6"/>
<proteinExistence type="inferred from homology"/>
<organism evidence="8 9">
    <name type="scientific">Candidatus Ornithocaccomicrobium faecavium</name>
    <dbReference type="NCBI Taxonomy" id="2840890"/>
    <lineage>
        <taxon>Bacteria</taxon>
        <taxon>Bacillati</taxon>
        <taxon>Bacillota</taxon>
        <taxon>Clostridia</taxon>
        <taxon>Candidatus Ornithocaccomicrobium</taxon>
    </lineage>
</organism>
<keyword evidence="2 6" id="KW-0808">Transferase</keyword>
<evidence type="ECO:0000313" key="9">
    <source>
        <dbReference type="Proteomes" id="UP000886884"/>
    </source>
</evidence>
<dbReference type="EMBL" id="DVOT01000063">
    <property type="protein sequence ID" value="HIV27046.1"/>
    <property type="molecule type" value="Genomic_DNA"/>
</dbReference>
<comment type="subunit">
    <text evidence="6">Homodimer.</text>
</comment>
<feature type="site" description="Important for catalytic activity; stabilizes the transition state when the phosphoryl donor is PPi" evidence="6">
    <location>
        <position position="142"/>
    </location>
</feature>
<accession>A0A9D1P5N7</accession>
<dbReference type="Gene3D" id="3.40.50.450">
    <property type="match status" value="1"/>
</dbReference>
<gene>
    <name evidence="6" type="primary">pfp</name>
    <name evidence="8" type="ORF">IAA64_03680</name>
</gene>
<keyword evidence="6" id="KW-0963">Cytoplasm</keyword>
<dbReference type="PRINTS" id="PR00476">
    <property type="entry name" value="PHFRCTKINASE"/>
</dbReference>
<dbReference type="GO" id="GO:0005737">
    <property type="term" value="C:cytoplasm"/>
    <property type="evidence" value="ECO:0007669"/>
    <property type="project" value="UniProtKB-SubCell"/>
</dbReference>
<dbReference type="InterPro" id="IPR011404">
    <property type="entry name" value="PPi-PFK"/>
</dbReference>
<dbReference type="PIRSF" id="PIRSF036483">
    <property type="entry name" value="PFK_XF0274"/>
    <property type="match status" value="1"/>
</dbReference>
<dbReference type="InterPro" id="IPR050929">
    <property type="entry name" value="PFKA"/>
</dbReference>
<comment type="catalytic activity">
    <reaction evidence="6">
        <text>beta-D-fructose 6-phosphate + diphosphate = beta-D-fructose 1,6-bisphosphate + phosphate + H(+)</text>
        <dbReference type="Rhea" id="RHEA:13613"/>
        <dbReference type="ChEBI" id="CHEBI:15378"/>
        <dbReference type="ChEBI" id="CHEBI:32966"/>
        <dbReference type="ChEBI" id="CHEBI:33019"/>
        <dbReference type="ChEBI" id="CHEBI:43474"/>
        <dbReference type="ChEBI" id="CHEBI:57634"/>
        <dbReference type="EC" id="2.7.1.90"/>
    </reaction>
</comment>
<keyword evidence="3 6" id="KW-0479">Metal-binding</keyword>
<evidence type="ECO:0000259" key="7">
    <source>
        <dbReference type="Pfam" id="PF00365"/>
    </source>
</evidence>
<feature type="binding site" evidence="6">
    <location>
        <position position="15"/>
    </location>
    <ligand>
        <name>diphosphate</name>
        <dbReference type="ChEBI" id="CHEBI:33019"/>
    </ligand>
</feature>
<sequence>MSQLKGACIIGQSGGPTSVINASAYGAIKTALESDSITRVLGALNGIKGVLDDNLIDMGKEDPEELALMKHTPSSALGSCRYKLKDPDVDDTDYKRILEIFKKYDVRYFFYNGGNDSMDTCNKISKFMLKNGYECRVMGIPKTIDNDLYGTDHCPGFGSAAKYIATTCMEVYRDARVYDTGMVTIIEAMGRNAGWLAASAALATYKGNGPDLIYLPELPFDMDKFLASVKEIYAKNGKCIAVVSEGIRDKDGVYISEYANKDMAKDNFGHAQLGGLAAYLAARCKEATGAKVRGIELSLLQRCAAHVASKTDIEESFSAGKAAVENAVNGVTDKMVGFERTVENGQYKCNIKLFELSDVANTEKKVPLEWINETGDGLKQEYIDYALPLIQGQTDLKIEDGLPRFVNLKKVKA</sequence>
<evidence type="ECO:0000256" key="6">
    <source>
        <dbReference type="HAMAP-Rule" id="MF_01978"/>
    </source>
</evidence>
<feature type="site" description="Important for catalytic activity and substrate specificity; stabilizes the transition state when the phosphoryl donor is PPi; prevents ATP from binding by mimicking the alpha-phosphate group of ATP" evidence="6">
    <location>
        <position position="116"/>
    </location>
</feature>
<dbReference type="PANTHER" id="PTHR45770">
    <property type="entry name" value="ATP-DEPENDENT 6-PHOSPHOFRUCTOKINASE 1"/>
    <property type="match status" value="1"/>
</dbReference>
<keyword evidence="4 6" id="KW-0418">Kinase</keyword>
<dbReference type="GO" id="GO:0047334">
    <property type="term" value="F:diphosphate-fructose-6-phosphate 1-phosphotransferase activity"/>
    <property type="evidence" value="ECO:0007669"/>
    <property type="project" value="UniProtKB-EC"/>
</dbReference>
<dbReference type="SUPFAM" id="SSF53784">
    <property type="entry name" value="Phosphofructokinase"/>
    <property type="match status" value="1"/>
</dbReference>